<organism evidence="1 2">
    <name type="scientific">Melastoma candidum</name>
    <dbReference type="NCBI Taxonomy" id="119954"/>
    <lineage>
        <taxon>Eukaryota</taxon>
        <taxon>Viridiplantae</taxon>
        <taxon>Streptophyta</taxon>
        <taxon>Embryophyta</taxon>
        <taxon>Tracheophyta</taxon>
        <taxon>Spermatophyta</taxon>
        <taxon>Magnoliopsida</taxon>
        <taxon>eudicotyledons</taxon>
        <taxon>Gunneridae</taxon>
        <taxon>Pentapetalae</taxon>
        <taxon>rosids</taxon>
        <taxon>malvids</taxon>
        <taxon>Myrtales</taxon>
        <taxon>Melastomataceae</taxon>
        <taxon>Melastomatoideae</taxon>
        <taxon>Melastomateae</taxon>
        <taxon>Melastoma</taxon>
    </lineage>
</organism>
<dbReference type="Proteomes" id="UP001057402">
    <property type="component" value="Chromosome 1"/>
</dbReference>
<sequence>MGQQDVEIGRFINHEIEQLGLDVLDKVQSCQLQAIHLPKQKKNFRQTWMLVSDISTGSCRRTQIDTLKERTGPNSALSPIDSISKAHPISSSESHTHFVMQRPVQTPEGSKVGIRTNGWSLNLSRTLLFTGTPDADIIKNRQHRVL</sequence>
<proteinExistence type="predicted"/>
<protein>
    <submittedName>
        <fullName evidence="1">Uncharacterized protein</fullName>
    </submittedName>
</protein>
<comment type="caution">
    <text evidence="1">The sequence shown here is derived from an EMBL/GenBank/DDBJ whole genome shotgun (WGS) entry which is preliminary data.</text>
</comment>
<evidence type="ECO:0000313" key="1">
    <source>
        <dbReference type="EMBL" id="KAI4389893.1"/>
    </source>
</evidence>
<accession>A0ACB9SF84</accession>
<dbReference type="EMBL" id="CM042880">
    <property type="protein sequence ID" value="KAI4389893.1"/>
    <property type="molecule type" value="Genomic_DNA"/>
</dbReference>
<evidence type="ECO:0000313" key="2">
    <source>
        <dbReference type="Proteomes" id="UP001057402"/>
    </source>
</evidence>
<name>A0ACB9SF84_9MYRT</name>
<keyword evidence="2" id="KW-1185">Reference proteome</keyword>
<reference evidence="2" key="1">
    <citation type="journal article" date="2023" name="Front. Plant Sci.">
        <title>Chromosomal-level genome assembly of Melastoma candidum provides insights into trichome evolution.</title>
        <authorList>
            <person name="Zhong Y."/>
            <person name="Wu W."/>
            <person name="Sun C."/>
            <person name="Zou P."/>
            <person name="Liu Y."/>
            <person name="Dai S."/>
            <person name="Zhou R."/>
        </authorList>
    </citation>
    <scope>NUCLEOTIDE SEQUENCE [LARGE SCALE GENOMIC DNA]</scope>
</reference>
<gene>
    <name evidence="1" type="ORF">MLD38_002063</name>
</gene>